<proteinExistence type="predicted"/>
<evidence type="ECO:0000313" key="1">
    <source>
        <dbReference type="EMBL" id="KIY67927.1"/>
    </source>
</evidence>
<sequence>MHELTVDALFWLVETSNKAQVRSLASQACDLLPVENPADECRLKYRTLARPSLQALVTPHFGSKYPDEVKERHLRSRIVLRDLRTLSASREQLDSLVETSDVTFALTLAVFRVPVRLQACGASFFIAPGRALEILVQHYTSASEMPQLPSRIWDALYATSLWRVPSCSPYTSVTRPFLRLLQDAVGSHVHTLAAPQHQTTISDKPIAFNRYMQSHLIEAGWLCRNGVIVNMHTMVRPLVRRLPGSDDAFDDPCDDVQDDGLSIHALYPGESGVKSAANTYKHLPSITSIATTRGLHCQERTIAGSDAQGDLGSMTIHDGGGLHQHPSSEGVAPLKLPKSLSIGELYAALCTLCESPLPRCGLLPLRRPYSHGGRQKMQK</sequence>
<protein>
    <submittedName>
        <fullName evidence="1">Uncharacterized protein</fullName>
    </submittedName>
</protein>
<evidence type="ECO:0000313" key="2">
    <source>
        <dbReference type="Proteomes" id="UP000054007"/>
    </source>
</evidence>
<reference evidence="1 2" key="1">
    <citation type="journal article" date="2015" name="Fungal Genet. Biol.">
        <title>Evolution of novel wood decay mechanisms in Agaricales revealed by the genome sequences of Fistulina hepatica and Cylindrobasidium torrendii.</title>
        <authorList>
            <person name="Floudas D."/>
            <person name="Held B.W."/>
            <person name="Riley R."/>
            <person name="Nagy L.G."/>
            <person name="Koehler G."/>
            <person name="Ransdell A.S."/>
            <person name="Younus H."/>
            <person name="Chow J."/>
            <person name="Chiniquy J."/>
            <person name="Lipzen A."/>
            <person name="Tritt A."/>
            <person name="Sun H."/>
            <person name="Haridas S."/>
            <person name="LaButti K."/>
            <person name="Ohm R.A."/>
            <person name="Kues U."/>
            <person name="Blanchette R.A."/>
            <person name="Grigoriev I.V."/>
            <person name="Minto R.E."/>
            <person name="Hibbett D.S."/>
        </authorList>
    </citation>
    <scope>NUCLEOTIDE SEQUENCE [LARGE SCALE GENOMIC DNA]</scope>
    <source>
        <strain evidence="1 2">FP15055 ss-10</strain>
    </source>
</reference>
<organism evidence="1 2">
    <name type="scientific">Cylindrobasidium torrendii FP15055 ss-10</name>
    <dbReference type="NCBI Taxonomy" id="1314674"/>
    <lineage>
        <taxon>Eukaryota</taxon>
        <taxon>Fungi</taxon>
        <taxon>Dikarya</taxon>
        <taxon>Basidiomycota</taxon>
        <taxon>Agaricomycotina</taxon>
        <taxon>Agaricomycetes</taxon>
        <taxon>Agaricomycetidae</taxon>
        <taxon>Agaricales</taxon>
        <taxon>Marasmiineae</taxon>
        <taxon>Physalacriaceae</taxon>
        <taxon>Cylindrobasidium</taxon>
    </lineage>
</organism>
<name>A0A0D7BBM4_9AGAR</name>
<dbReference type="AlphaFoldDB" id="A0A0D7BBM4"/>
<dbReference type="Proteomes" id="UP000054007">
    <property type="component" value="Unassembled WGS sequence"/>
</dbReference>
<gene>
    <name evidence="1" type="ORF">CYLTODRAFT_410803</name>
</gene>
<dbReference type="EMBL" id="KN880514">
    <property type="protein sequence ID" value="KIY67927.1"/>
    <property type="molecule type" value="Genomic_DNA"/>
</dbReference>
<keyword evidence="2" id="KW-1185">Reference proteome</keyword>
<accession>A0A0D7BBM4</accession>